<dbReference type="OMA" id="KFHYVEA"/>
<feature type="domain" description="AB hydrolase-1" evidence="3">
    <location>
        <begin position="39"/>
        <end position="309"/>
    </location>
</feature>
<evidence type="ECO:0000256" key="2">
    <source>
        <dbReference type="ARBA" id="ARBA00038334"/>
    </source>
</evidence>
<evidence type="ECO:0000259" key="3">
    <source>
        <dbReference type="Pfam" id="PF00561"/>
    </source>
</evidence>
<dbReference type="Pfam" id="PF00561">
    <property type="entry name" value="Abhydrolase_1"/>
    <property type="match status" value="1"/>
</dbReference>
<dbReference type="PRINTS" id="PR00111">
    <property type="entry name" value="ABHYDROLASE"/>
</dbReference>
<dbReference type="STRING" id="5627.A0A1C7M5I8"/>
<dbReference type="EMBL" id="LUGG01000014">
    <property type="protein sequence ID" value="OBZ70334.1"/>
    <property type="molecule type" value="Genomic_DNA"/>
</dbReference>
<evidence type="ECO:0000256" key="1">
    <source>
        <dbReference type="ARBA" id="ARBA00022801"/>
    </source>
</evidence>
<accession>A0A1C7M5I8</accession>
<dbReference type="InterPro" id="IPR029058">
    <property type="entry name" value="AB_hydrolase_fold"/>
</dbReference>
<dbReference type="Proteomes" id="UP000092993">
    <property type="component" value="Unassembled WGS sequence"/>
</dbReference>
<comment type="similarity">
    <text evidence="2">Belongs to the AB hydrolase superfamily. Epoxide hydrolase family.</text>
</comment>
<dbReference type="PANTHER" id="PTHR43329">
    <property type="entry name" value="EPOXIDE HYDROLASE"/>
    <property type="match status" value="1"/>
</dbReference>
<dbReference type="InterPro" id="IPR000639">
    <property type="entry name" value="Epox_hydrolase-like"/>
</dbReference>
<name>A0A1C7M5I8_GRIFR</name>
<reference evidence="4 5" key="1">
    <citation type="submission" date="2016-03" db="EMBL/GenBank/DDBJ databases">
        <title>Whole genome sequencing of Grifola frondosa 9006-11.</title>
        <authorList>
            <person name="Min B."/>
            <person name="Park H."/>
            <person name="Kim J.-G."/>
            <person name="Cho H."/>
            <person name="Oh Y.-L."/>
            <person name="Kong W.-S."/>
            <person name="Choi I.-G."/>
        </authorList>
    </citation>
    <scope>NUCLEOTIDE SEQUENCE [LARGE SCALE GENOMIC DNA]</scope>
    <source>
        <strain evidence="4 5">9006-11</strain>
    </source>
</reference>
<keyword evidence="5" id="KW-1185">Reference proteome</keyword>
<dbReference type="OrthoDB" id="284184at2759"/>
<protein>
    <submittedName>
        <fullName evidence="4">Bifunctional epoxide hydrolase 2</fullName>
    </submittedName>
</protein>
<dbReference type="PRINTS" id="PR00412">
    <property type="entry name" value="EPOXHYDRLASE"/>
</dbReference>
<dbReference type="AlphaFoldDB" id="A0A1C7M5I8"/>
<dbReference type="GO" id="GO:0016787">
    <property type="term" value="F:hydrolase activity"/>
    <property type="evidence" value="ECO:0007669"/>
    <property type="project" value="UniProtKB-KW"/>
</dbReference>
<dbReference type="InterPro" id="IPR000073">
    <property type="entry name" value="AB_hydrolase_1"/>
</dbReference>
<proteinExistence type="inferred from homology"/>
<gene>
    <name evidence="4" type="primary">Ephx2</name>
    <name evidence="4" type="ORF">A0H81_09626</name>
</gene>
<evidence type="ECO:0000313" key="4">
    <source>
        <dbReference type="EMBL" id="OBZ70334.1"/>
    </source>
</evidence>
<evidence type="ECO:0000313" key="5">
    <source>
        <dbReference type="Proteomes" id="UP000092993"/>
    </source>
</evidence>
<dbReference type="Gene3D" id="3.40.50.1820">
    <property type="entry name" value="alpha/beta hydrolase"/>
    <property type="match status" value="1"/>
</dbReference>
<organism evidence="4 5">
    <name type="scientific">Grifola frondosa</name>
    <name type="common">Maitake</name>
    <name type="synonym">Polyporus frondosus</name>
    <dbReference type="NCBI Taxonomy" id="5627"/>
    <lineage>
        <taxon>Eukaryota</taxon>
        <taxon>Fungi</taxon>
        <taxon>Dikarya</taxon>
        <taxon>Basidiomycota</taxon>
        <taxon>Agaricomycotina</taxon>
        <taxon>Agaricomycetes</taxon>
        <taxon>Polyporales</taxon>
        <taxon>Grifolaceae</taxon>
        <taxon>Grifola</taxon>
    </lineage>
</organism>
<sequence length="338" mass="38004">MDPANPSSFNHRSELLSTGRRYHFVDQIPSTYDATSTVTLLCVHGFPDLWYGWRYQIGPWVRKGYRVVVPDMLGYGQTDKPAEAAAYSSKRLCDDLAALLDSLDVPKAVIIGHDWGAFTVGRFSMWHPNRLLALVILAVPFMPPSGEYVPLEGIVKKVPNYGYQLYLADPRSTTEIEANLEFFLGLMHRKPHTGAGFTDAGRLRELVVGEKKANLKGSSVLSPAEFAYYMSQYRSMNGPLSYYRTTKYRFEEEKAGGLLRAPRPDLPVMFMGGTEDPTCRPDALGLSKRAIPQLELRWLQGLGHWVMIQAKEEVTEGIAEWLHGVLQRTPQIQLHSAL</sequence>
<dbReference type="SUPFAM" id="SSF53474">
    <property type="entry name" value="alpha/beta-Hydrolases"/>
    <property type="match status" value="1"/>
</dbReference>
<comment type="caution">
    <text evidence="4">The sequence shown here is derived from an EMBL/GenBank/DDBJ whole genome shotgun (WGS) entry which is preliminary data.</text>
</comment>
<keyword evidence="1 4" id="KW-0378">Hydrolase</keyword>